<accession>A0A7S4EI65</accession>
<dbReference type="GO" id="GO:0051087">
    <property type="term" value="F:protein-folding chaperone binding"/>
    <property type="evidence" value="ECO:0007669"/>
    <property type="project" value="TreeGrafter"/>
</dbReference>
<evidence type="ECO:0000256" key="2">
    <source>
        <dbReference type="ARBA" id="ARBA00023186"/>
    </source>
</evidence>
<dbReference type="CDD" id="cd00320">
    <property type="entry name" value="cpn10"/>
    <property type="match status" value="1"/>
</dbReference>
<dbReference type="GO" id="GO:0005739">
    <property type="term" value="C:mitochondrion"/>
    <property type="evidence" value="ECO:0007669"/>
    <property type="project" value="TreeGrafter"/>
</dbReference>
<organism evidence="4">
    <name type="scientific">Pseudo-nitzschia australis</name>
    <dbReference type="NCBI Taxonomy" id="44445"/>
    <lineage>
        <taxon>Eukaryota</taxon>
        <taxon>Sar</taxon>
        <taxon>Stramenopiles</taxon>
        <taxon>Ochrophyta</taxon>
        <taxon>Bacillariophyta</taxon>
        <taxon>Bacillariophyceae</taxon>
        <taxon>Bacillariophycidae</taxon>
        <taxon>Bacillariales</taxon>
        <taxon>Bacillariaceae</taxon>
        <taxon>Pseudo-nitzschia</taxon>
    </lineage>
</organism>
<dbReference type="InterPro" id="IPR020818">
    <property type="entry name" value="Chaperonin_GroES"/>
</dbReference>
<dbReference type="PANTHER" id="PTHR10772:SF0">
    <property type="entry name" value="10 KDA HEAT SHOCK PROTEIN, MITOCHONDRIAL"/>
    <property type="match status" value="1"/>
</dbReference>
<dbReference type="EMBL" id="HBIX01009766">
    <property type="protein sequence ID" value="CAE0714658.1"/>
    <property type="molecule type" value="Transcribed_RNA"/>
</dbReference>
<dbReference type="GO" id="GO:0005524">
    <property type="term" value="F:ATP binding"/>
    <property type="evidence" value="ECO:0007669"/>
    <property type="project" value="InterPro"/>
</dbReference>
<dbReference type="InterPro" id="IPR037124">
    <property type="entry name" value="Chaperonin_GroES_sf"/>
</dbReference>
<reference evidence="4" key="1">
    <citation type="submission" date="2021-01" db="EMBL/GenBank/DDBJ databases">
        <authorList>
            <person name="Corre E."/>
            <person name="Pelletier E."/>
            <person name="Niang G."/>
            <person name="Scheremetjew M."/>
            <person name="Finn R."/>
            <person name="Kale V."/>
            <person name="Holt S."/>
            <person name="Cochrane G."/>
            <person name="Meng A."/>
            <person name="Brown T."/>
            <person name="Cohen L."/>
        </authorList>
    </citation>
    <scope>NUCLEOTIDE SEQUENCE</scope>
    <source>
        <strain evidence="4">10249 10 AB</strain>
    </source>
</reference>
<dbReference type="GO" id="GO:0046872">
    <property type="term" value="F:metal ion binding"/>
    <property type="evidence" value="ECO:0007669"/>
    <property type="project" value="TreeGrafter"/>
</dbReference>
<dbReference type="Gene3D" id="2.30.33.40">
    <property type="entry name" value="GroES chaperonin"/>
    <property type="match status" value="1"/>
</dbReference>
<dbReference type="PRINTS" id="PR00297">
    <property type="entry name" value="CHAPERONIN10"/>
</dbReference>
<dbReference type="PANTHER" id="PTHR10772">
    <property type="entry name" value="10 KDA HEAT SHOCK PROTEIN"/>
    <property type="match status" value="1"/>
</dbReference>
<proteinExistence type="inferred from homology"/>
<evidence type="ECO:0000256" key="1">
    <source>
        <dbReference type="ARBA" id="ARBA00006975"/>
    </source>
</evidence>
<dbReference type="GO" id="GO:0051082">
    <property type="term" value="F:unfolded protein binding"/>
    <property type="evidence" value="ECO:0007669"/>
    <property type="project" value="TreeGrafter"/>
</dbReference>
<keyword evidence="2 3" id="KW-0143">Chaperone</keyword>
<dbReference type="HAMAP" id="MF_00580">
    <property type="entry name" value="CH10"/>
    <property type="match status" value="1"/>
</dbReference>
<dbReference type="SMART" id="SM00883">
    <property type="entry name" value="Cpn10"/>
    <property type="match status" value="1"/>
</dbReference>
<name>A0A7S4EI65_9STRA</name>
<evidence type="ECO:0000313" key="4">
    <source>
        <dbReference type="EMBL" id="CAE0714658.1"/>
    </source>
</evidence>
<dbReference type="InterPro" id="IPR011032">
    <property type="entry name" value="GroES-like_sf"/>
</dbReference>
<evidence type="ECO:0000256" key="3">
    <source>
        <dbReference type="RuleBase" id="RU003479"/>
    </source>
</evidence>
<comment type="similarity">
    <text evidence="1 3">Belongs to the GroES chaperonin family.</text>
</comment>
<dbReference type="AlphaFoldDB" id="A0A7S4EI65"/>
<dbReference type="PROSITE" id="PS00681">
    <property type="entry name" value="CHAPERONINS_CPN10"/>
    <property type="match status" value="1"/>
</dbReference>
<dbReference type="Pfam" id="PF00166">
    <property type="entry name" value="Cpn10"/>
    <property type="match status" value="1"/>
</dbReference>
<dbReference type="FunFam" id="2.30.33.40:FF:000002">
    <property type="entry name" value="10 kDa chaperonin, mitochondrial"/>
    <property type="match status" value="1"/>
</dbReference>
<protein>
    <recommendedName>
        <fullName evidence="5">10 kDa chaperonin</fullName>
    </recommendedName>
</protein>
<dbReference type="InterPro" id="IPR018369">
    <property type="entry name" value="Chaprnonin_Cpn10_CS"/>
</dbReference>
<sequence length="151" mass="16647">MQLYLELKTPNVSSALISISLHPLNRPYNHFITSHHIPFQTFHPIPSPGVCLQAVFRKLQPLADRVLVKRAPKETQLASGLYLPTDSTKDPNEGEVFAVGPGQVDVTGNLHATTLAPGDKVLLPEYGGTKIKLGEDEVFMFRESDILGKFD</sequence>
<evidence type="ECO:0008006" key="5">
    <source>
        <dbReference type="Google" id="ProtNLM"/>
    </source>
</evidence>
<dbReference type="GO" id="GO:0044183">
    <property type="term" value="F:protein folding chaperone"/>
    <property type="evidence" value="ECO:0007669"/>
    <property type="project" value="InterPro"/>
</dbReference>
<dbReference type="SUPFAM" id="SSF50129">
    <property type="entry name" value="GroES-like"/>
    <property type="match status" value="1"/>
</dbReference>
<gene>
    <name evidence="4" type="ORF">PAUS00366_LOCUS7410</name>
</gene>